<gene>
    <name evidence="7" type="ORF">CSOL1703_00016380</name>
</gene>
<dbReference type="GO" id="GO:0004252">
    <property type="term" value="F:serine-type endopeptidase activity"/>
    <property type="evidence" value="ECO:0007669"/>
    <property type="project" value="InterPro"/>
</dbReference>
<dbReference type="Pfam" id="PF00082">
    <property type="entry name" value="Peptidase_S8"/>
    <property type="match status" value="1"/>
</dbReference>
<evidence type="ECO:0000256" key="3">
    <source>
        <dbReference type="ARBA" id="ARBA00022825"/>
    </source>
</evidence>
<dbReference type="Pfam" id="PF24476">
    <property type="entry name" value="DUF7580"/>
    <property type="match status" value="1"/>
</dbReference>
<dbReference type="OrthoDB" id="206201at2759"/>
<comment type="caution">
    <text evidence="7">The sequence shown here is derived from an EMBL/GenBank/DDBJ whole genome shotgun (WGS) entry which is preliminary data.</text>
</comment>
<dbReference type="AlphaFoldDB" id="A0A9P0EPB5"/>
<evidence type="ECO:0000259" key="6">
    <source>
        <dbReference type="Pfam" id="PF24476"/>
    </source>
</evidence>
<feature type="domain" description="DUF7580" evidence="6">
    <location>
        <begin position="241"/>
        <end position="600"/>
    </location>
</feature>
<dbReference type="InterPro" id="IPR056002">
    <property type="entry name" value="DUF7580"/>
</dbReference>
<name>A0A9P0EPB5_9HYPO</name>
<evidence type="ECO:0000256" key="1">
    <source>
        <dbReference type="ARBA" id="ARBA00022670"/>
    </source>
</evidence>
<evidence type="ECO:0000256" key="2">
    <source>
        <dbReference type="ARBA" id="ARBA00022801"/>
    </source>
</evidence>
<feature type="compositionally biased region" description="Polar residues" evidence="4">
    <location>
        <begin position="482"/>
        <end position="492"/>
    </location>
</feature>
<evidence type="ECO:0000259" key="5">
    <source>
        <dbReference type="Pfam" id="PF00082"/>
    </source>
</evidence>
<keyword evidence="1" id="KW-0645">Protease</keyword>
<keyword evidence="3" id="KW-0720">Serine protease</keyword>
<proteinExistence type="predicted"/>
<accession>A0A9P0EPB5</accession>
<evidence type="ECO:0008006" key="9">
    <source>
        <dbReference type="Google" id="ProtNLM"/>
    </source>
</evidence>
<organism evidence="7 8">
    <name type="scientific">Clonostachys solani</name>
    <dbReference type="NCBI Taxonomy" id="160281"/>
    <lineage>
        <taxon>Eukaryota</taxon>
        <taxon>Fungi</taxon>
        <taxon>Dikarya</taxon>
        <taxon>Ascomycota</taxon>
        <taxon>Pezizomycotina</taxon>
        <taxon>Sordariomycetes</taxon>
        <taxon>Hypocreomycetidae</taxon>
        <taxon>Hypocreales</taxon>
        <taxon>Bionectriaceae</taxon>
        <taxon>Clonostachys</taxon>
    </lineage>
</organism>
<reference evidence="8" key="1">
    <citation type="submission" date="2019-06" db="EMBL/GenBank/DDBJ databases">
        <authorList>
            <person name="Broberg M."/>
        </authorList>
    </citation>
    <scope>NUCLEOTIDE SEQUENCE [LARGE SCALE GENOMIC DNA]</scope>
</reference>
<dbReference type="SUPFAM" id="SSF52743">
    <property type="entry name" value="Subtilisin-like"/>
    <property type="match status" value="1"/>
</dbReference>
<protein>
    <recommendedName>
        <fullName evidence="9">Peptidase S8/S53 domain-containing protein</fullName>
    </recommendedName>
</protein>
<dbReference type="InterPro" id="IPR036852">
    <property type="entry name" value="Peptidase_S8/S53_dom_sf"/>
</dbReference>
<dbReference type="PRINTS" id="PR00723">
    <property type="entry name" value="SUBTILISIN"/>
</dbReference>
<dbReference type="GO" id="GO:0006508">
    <property type="term" value="P:proteolysis"/>
    <property type="evidence" value="ECO:0007669"/>
    <property type="project" value="UniProtKB-KW"/>
</dbReference>
<feature type="compositionally biased region" description="Low complexity" evidence="4">
    <location>
        <begin position="472"/>
        <end position="481"/>
    </location>
</feature>
<reference evidence="7 8" key="2">
    <citation type="submission" date="2021-10" db="EMBL/GenBank/DDBJ databases">
        <authorList>
            <person name="Piombo E."/>
        </authorList>
    </citation>
    <scope>NUCLEOTIDE SEQUENCE [LARGE SCALE GENOMIC DNA]</scope>
</reference>
<evidence type="ECO:0000256" key="4">
    <source>
        <dbReference type="SAM" id="MobiDB-lite"/>
    </source>
</evidence>
<keyword evidence="2" id="KW-0378">Hydrolase</keyword>
<feature type="region of interest" description="Disordered" evidence="4">
    <location>
        <begin position="472"/>
        <end position="492"/>
    </location>
</feature>
<evidence type="ECO:0000313" key="7">
    <source>
        <dbReference type="EMBL" id="CAH0054820.1"/>
    </source>
</evidence>
<dbReference type="Gene3D" id="3.40.50.200">
    <property type="entry name" value="Peptidase S8/S53 domain"/>
    <property type="match status" value="1"/>
</dbReference>
<dbReference type="InterPro" id="IPR015500">
    <property type="entry name" value="Peptidase_S8_subtilisin-rel"/>
</dbReference>
<dbReference type="Proteomes" id="UP000775872">
    <property type="component" value="Unassembled WGS sequence"/>
</dbReference>
<evidence type="ECO:0000313" key="8">
    <source>
        <dbReference type="Proteomes" id="UP000775872"/>
    </source>
</evidence>
<keyword evidence="8" id="KW-1185">Reference proteome</keyword>
<dbReference type="EMBL" id="CABFOC020000052">
    <property type="protein sequence ID" value="CAH0054820.1"/>
    <property type="molecule type" value="Genomic_DNA"/>
</dbReference>
<sequence length="1018" mass="114299">MDEKLPLYAKLDEDFELWRIFQSVQPIFLQDLDWNYDPKSSDKNKAASDGLAFEPFHDYFRRDVKDLPGLCPSIRLSRDQLSLCQRWLKRLLDSLEVFVAAGVVKAAAAREPQRQRWIDIPNWKQLMELTGRLFTGATVEAGRRPEGNVAQLPPAEATLESSPASPGITPKYHKLQALGQLFSQQPEKARQWLNVRQPLKRFVEARLAILAVRQGFRNLEPPNIKLDISGTTEAKWDNVKSQTASASLYDFVQYSTSVCRSHQAKLQLHGTLLDSCDETVERDIFLSPCLGNGRPRTAGWHHSRFTWFDEQMADRKDDSCVKDIPPQSYSACTDDGVPTEPRMITNLCKHFSQDDAPSMWNIDFDVNGLYSSTLPQKPPTAGCAPTMPLVALISEKILKGGDNISDIHKAALALSLGRCLLHLLHTGWAQEVWTAEDINFLCQQTDAGKRIYDIHHPYVTCNFSGDSGLSDSDASDSGLGSNTPTSPGLTMTQSQRTLWSFAKLLLNIQTGSMTEINLDDNEEKMKKRIWLEVNMLQWGGRVTEVKSFMQAVLGCVDFTKSLKRYQRGAGNPTESNSGDQNDMRRIFYTEVIWHLEMHLAFHSGGSENIASIDIPLRATKLPRRNVNQVTNDFGKASTSSVKCSFSNNSEDFLRRFAQFHRRFIVPKMTKENRGSRERIRIALLDTGLSDTGSDLQSCIKEVIEYRRSQGFTEYPKARPKDKENPRYPIREQKSFVEGDRSCIDTSSCGHGTQLACLLLKLAPDADLYIARISPDMEFEVTPGVVKAMKWAVGEKVKADIIAMSFGVKSVSDRIDKGLRIFEEAVGISGHTPLVFASASNSGLTTKSRSHPASDSRVICAYALDGVGNDSSGLNPPLASDAPNFGTFGHGIKVKWKNEETYTSGTSYATPVLAAITASYLAWLTHYENQENKLNPKHEYLWRKSYVERVFKAFMNYKKTPEDKMMFIHPENEDGFSFGNHDVKGNAQQALDPEVIEDDAKTDARILMELNHWLDVITS</sequence>
<feature type="domain" description="Peptidase S8/S53" evidence="5">
    <location>
        <begin position="679"/>
        <end position="921"/>
    </location>
</feature>
<dbReference type="InterPro" id="IPR000209">
    <property type="entry name" value="Peptidase_S8/S53_dom"/>
</dbReference>